<dbReference type="GO" id="GO:0003677">
    <property type="term" value="F:DNA binding"/>
    <property type="evidence" value="ECO:0007669"/>
    <property type="project" value="UniProtKB-KW"/>
</dbReference>
<keyword evidence="2" id="KW-0238">DNA-binding</keyword>
<comment type="caution">
    <text evidence="2">The sequence shown here is derived from an EMBL/GenBank/DDBJ whole genome shotgun (WGS) entry which is preliminary data.</text>
</comment>
<name>A0A4Y8ABP4_9SPHI</name>
<dbReference type="EMBL" id="JACIEG010000003">
    <property type="protein sequence ID" value="MBB3969293.1"/>
    <property type="molecule type" value="Genomic_DNA"/>
</dbReference>
<dbReference type="EMBL" id="SNQG01000004">
    <property type="protein sequence ID" value="TEW65910.1"/>
    <property type="molecule type" value="Genomic_DNA"/>
</dbReference>
<evidence type="ECO:0000313" key="2">
    <source>
        <dbReference type="EMBL" id="TEW65910.1"/>
    </source>
</evidence>
<sequence>MESKIEAKFICLEEPAFFHLVENLYKRLKSTEAVEVKWITGEQAMILLGVKSKTTLQSYRDEGKIRYTQPTPKVILYDRESILAFLEINARNTF</sequence>
<dbReference type="AlphaFoldDB" id="A0A4Y8ABP4"/>
<keyword evidence="4" id="KW-1185">Reference proteome</keyword>
<evidence type="ECO:0000313" key="1">
    <source>
        <dbReference type="EMBL" id="MBB3969293.1"/>
    </source>
</evidence>
<dbReference type="Proteomes" id="UP000583101">
    <property type="component" value="Unassembled WGS sequence"/>
</dbReference>
<reference evidence="2 3" key="1">
    <citation type="journal article" date="2016" name="Int. J. Syst. Evol. Microbiol.">
        <title>Proposal of Mucilaginibacter phyllosphaerae sp. nov. isolated from the phyllosphere of Galium album.</title>
        <authorList>
            <person name="Aydogan E.L."/>
            <person name="Busse H.J."/>
            <person name="Moser G."/>
            <person name="Muller C."/>
            <person name="Kampfer P."/>
            <person name="Glaeser S.P."/>
        </authorList>
    </citation>
    <scope>NUCLEOTIDE SEQUENCE [LARGE SCALE GENOMIC DNA]</scope>
    <source>
        <strain evidence="2 3">PP-F2FG21</strain>
    </source>
</reference>
<reference evidence="1 4" key="3">
    <citation type="submission" date="2020-08" db="EMBL/GenBank/DDBJ databases">
        <title>Genomic Encyclopedia of Type Strains, Phase IV (KMG-IV): sequencing the most valuable type-strain genomes for metagenomic binning, comparative biology and taxonomic classification.</title>
        <authorList>
            <person name="Goeker M."/>
        </authorList>
    </citation>
    <scope>NUCLEOTIDE SEQUENCE [LARGE SCALE GENOMIC DNA]</scope>
    <source>
        <strain evidence="1 4">DSM 100995</strain>
    </source>
</reference>
<protein>
    <submittedName>
        <fullName evidence="2">DNA-binding protein</fullName>
    </submittedName>
</protein>
<dbReference type="RefSeq" id="WP_134336776.1">
    <property type="nucleotide sequence ID" value="NZ_BMCZ01000002.1"/>
</dbReference>
<dbReference type="OrthoDB" id="961769at2"/>
<reference evidence="2" key="2">
    <citation type="submission" date="2019-03" db="EMBL/GenBank/DDBJ databases">
        <authorList>
            <person name="Yan Y.-Q."/>
            <person name="Du Z.-J."/>
        </authorList>
    </citation>
    <scope>NUCLEOTIDE SEQUENCE</scope>
    <source>
        <strain evidence="2">PP-F2FG21</strain>
    </source>
</reference>
<accession>A0A4Y8ABP4</accession>
<proteinExistence type="predicted"/>
<evidence type="ECO:0000313" key="4">
    <source>
        <dbReference type="Proteomes" id="UP000583101"/>
    </source>
</evidence>
<organism evidence="2 3">
    <name type="scientific">Mucilaginibacter phyllosphaerae</name>
    <dbReference type="NCBI Taxonomy" id="1812349"/>
    <lineage>
        <taxon>Bacteria</taxon>
        <taxon>Pseudomonadati</taxon>
        <taxon>Bacteroidota</taxon>
        <taxon>Sphingobacteriia</taxon>
        <taxon>Sphingobacteriales</taxon>
        <taxon>Sphingobacteriaceae</taxon>
        <taxon>Mucilaginibacter</taxon>
    </lineage>
</organism>
<gene>
    <name evidence="2" type="ORF">E2R65_12310</name>
    <name evidence="1" type="ORF">GGR35_001896</name>
</gene>
<dbReference type="Proteomes" id="UP000297248">
    <property type="component" value="Unassembled WGS sequence"/>
</dbReference>
<evidence type="ECO:0000313" key="3">
    <source>
        <dbReference type="Proteomes" id="UP000297248"/>
    </source>
</evidence>